<dbReference type="EMBL" id="KZ293731">
    <property type="protein sequence ID" value="PBK81336.1"/>
    <property type="molecule type" value="Genomic_DNA"/>
</dbReference>
<evidence type="ECO:0008006" key="3">
    <source>
        <dbReference type="Google" id="ProtNLM"/>
    </source>
</evidence>
<evidence type="ECO:0000313" key="2">
    <source>
        <dbReference type="Proteomes" id="UP000217790"/>
    </source>
</evidence>
<accession>A0A2H3D1D5</accession>
<sequence>MLQCWDTTTGFLTHSSTLNIPQQKPVSLVLSASGTTSIIVTIEDRKTSLHIVSFDNGGAVYEVINCGIWCWSKENFQLVASFPNEQKIAYLTVDAMAIRDIRAKKDIFYHRFPRPHEPSNIMITPDGKTSITIHPGSQVIRTWSVEDL</sequence>
<name>A0A2H3D1D5_ARMGA</name>
<dbReference type="InParanoid" id="A0A2H3D1D5"/>
<dbReference type="SUPFAM" id="SSF50969">
    <property type="entry name" value="YVTN repeat-like/Quinoprotein amine dehydrogenase"/>
    <property type="match status" value="1"/>
</dbReference>
<dbReference type="InterPro" id="IPR011044">
    <property type="entry name" value="Quino_amine_DH_bsu"/>
</dbReference>
<evidence type="ECO:0000313" key="1">
    <source>
        <dbReference type="EMBL" id="PBK81336.1"/>
    </source>
</evidence>
<gene>
    <name evidence="1" type="ORF">ARMGADRAFT_1020358</name>
</gene>
<dbReference type="Proteomes" id="UP000217790">
    <property type="component" value="Unassembled WGS sequence"/>
</dbReference>
<dbReference type="OrthoDB" id="3058345at2759"/>
<reference evidence="2" key="1">
    <citation type="journal article" date="2017" name="Nat. Ecol. Evol.">
        <title>Genome expansion and lineage-specific genetic innovations in the forest pathogenic fungi Armillaria.</title>
        <authorList>
            <person name="Sipos G."/>
            <person name="Prasanna A.N."/>
            <person name="Walter M.C."/>
            <person name="O'Connor E."/>
            <person name="Balint B."/>
            <person name="Krizsan K."/>
            <person name="Kiss B."/>
            <person name="Hess J."/>
            <person name="Varga T."/>
            <person name="Slot J."/>
            <person name="Riley R."/>
            <person name="Boka B."/>
            <person name="Rigling D."/>
            <person name="Barry K."/>
            <person name="Lee J."/>
            <person name="Mihaltcheva S."/>
            <person name="LaButti K."/>
            <person name="Lipzen A."/>
            <person name="Waldron R."/>
            <person name="Moloney N.M."/>
            <person name="Sperisen C."/>
            <person name="Kredics L."/>
            <person name="Vagvoelgyi C."/>
            <person name="Patrignani A."/>
            <person name="Fitzpatrick D."/>
            <person name="Nagy I."/>
            <person name="Doyle S."/>
            <person name="Anderson J.B."/>
            <person name="Grigoriev I.V."/>
            <person name="Gueldener U."/>
            <person name="Muensterkoetter M."/>
            <person name="Nagy L.G."/>
        </authorList>
    </citation>
    <scope>NUCLEOTIDE SEQUENCE [LARGE SCALE GENOMIC DNA]</scope>
    <source>
        <strain evidence="2">Ar21-2</strain>
    </source>
</reference>
<protein>
    <recommendedName>
        <fullName evidence="3">WD40 repeat-like protein</fullName>
    </recommendedName>
</protein>
<organism evidence="1 2">
    <name type="scientific">Armillaria gallica</name>
    <name type="common">Bulbous honey fungus</name>
    <name type="synonym">Armillaria bulbosa</name>
    <dbReference type="NCBI Taxonomy" id="47427"/>
    <lineage>
        <taxon>Eukaryota</taxon>
        <taxon>Fungi</taxon>
        <taxon>Dikarya</taxon>
        <taxon>Basidiomycota</taxon>
        <taxon>Agaricomycotina</taxon>
        <taxon>Agaricomycetes</taxon>
        <taxon>Agaricomycetidae</taxon>
        <taxon>Agaricales</taxon>
        <taxon>Marasmiineae</taxon>
        <taxon>Physalacriaceae</taxon>
        <taxon>Armillaria</taxon>
    </lineage>
</organism>
<proteinExistence type="predicted"/>
<keyword evidence="2" id="KW-1185">Reference proteome</keyword>
<dbReference type="AlphaFoldDB" id="A0A2H3D1D5"/>